<dbReference type="PANTHER" id="PTHR32099">
    <property type="entry name" value="CYSTEINE-RICH REPEAT SECRETORY PROTEIN"/>
    <property type="match status" value="1"/>
</dbReference>
<evidence type="ECO:0000256" key="2">
    <source>
        <dbReference type="ARBA" id="ARBA00022737"/>
    </source>
</evidence>
<evidence type="ECO:0000256" key="4">
    <source>
        <dbReference type="SAM" id="SignalP"/>
    </source>
</evidence>
<protein>
    <recommendedName>
        <fullName evidence="5">Gnk2-homologous domain-containing protein</fullName>
    </recommendedName>
</protein>
<evidence type="ECO:0000313" key="6">
    <source>
        <dbReference type="EMBL" id="KAJ8444522.1"/>
    </source>
</evidence>
<keyword evidence="7" id="KW-1185">Reference proteome</keyword>
<dbReference type="InterPro" id="IPR002902">
    <property type="entry name" value="GNK2"/>
</dbReference>
<feature type="signal peptide" evidence="4">
    <location>
        <begin position="1"/>
        <end position="19"/>
    </location>
</feature>
<feature type="domain" description="Gnk2-homologous" evidence="5">
    <location>
        <begin position="208"/>
        <end position="310"/>
    </location>
</feature>
<gene>
    <name evidence="6" type="ORF">Cgig2_028337</name>
</gene>
<keyword evidence="1 4" id="KW-0732">Signal</keyword>
<feature type="region of interest" description="Disordered" evidence="3">
    <location>
        <begin position="433"/>
        <end position="458"/>
    </location>
</feature>
<organism evidence="6 7">
    <name type="scientific">Carnegiea gigantea</name>
    <dbReference type="NCBI Taxonomy" id="171969"/>
    <lineage>
        <taxon>Eukaryota</taxon>
        <taxon>Viridiplantae</taxon>
        <taxon>Streptophyta</taxon>
        <taxon>Embryophyta</taxon>
        <taxon>Tracheophyta</taxon>
        <taxon>Spermatophyta</taxon>
        <taxon>Magnoliopsida</taxon>
        <taxon>eudicotyledons</taxon>
        <taxon>Gunneridae</taxon>
        <taxon>Pentapetalae</taxon>
        <taxon>Caryophyllales</taxon>
        <taxon>Cactineae</taxon>
        <taxon>Cactaceae</taxon>
        <taxon>Cactoideae</taxon>
        <taxon>Echinocereeae</taxon>
        <taxon>Carnegiea</taxon>
    </lineage>
</organism>
<dbReference type="PROSITE" id="PS51473">
    <property type="entry name" value="GNK2"/>
    <property type="match status" value="3"/>
</dbReference>
<name>A0A9Q1QJH2_9CARY</name>
<feature type="chain" id="PRO_5040263908" description="Gnk2-homologous domain-containing protein" evidence="4">
    <location>
        <begin position="20"/>
        <end position="458"/>
    </location>
</feature>
<dbReference type="Pfam" id="PF01657">
    <property type="entry name" value="Stress-antifung"/>
    <property type="match status" value="4"/>
</dbReference>
<evidence type="ECO:0000256" key="1">
    <source>
        <dbReference type="ARBA" id="ARBA00022729"/>
    </source>
</evidence>
<feature type="compositionally biased region" description="Pro residues" evidence="3">
    <location>
        <begin position="440"/>
        <end position="458"/>
    </location>
</feature>
<dbReference type="CDD" id="cd23509">
    <property type="entry name" value="Gnk2-like"/>
    <property type="match status" value="4"/>
</dbReference>
<evidence type="ECO:0000259" key="5">
    <source>
        <dbReference type="PROSITE" id="PS51473"/>
    </source>
</evidence>
<feature type="domain" description="Gnk2-homologous" evidence="5">
    <location>
        <begin position="317"/>
        <end position="428"/>
    </location>
</feature>
<comment type="caution">
    <text evidence="6">The sequence shown here is derived from an EMBL/GenBank/DDBJ whole genome shotgun (WGS) entry which is preliminary data.</text>
</comment>
<dbReference type="Gene3D" id="3.30.430.20">
    <property type="entry name" value="Gnk2 domain, C-X8-C-X2-C motif"/>
    <property type="match status" value="4"/>
</dbReference>
<proteinExistence type="predicted"/>
<keyword evidence="2" id="KW-0677">Repeat</keyword>
<dbReference type="Proteomes" id="UP001153076">
    <property type="component" value="Unassembled WGS sequence"/>
</dbReference>
<dbReference type="AlphaFoldDB" id="A0A9Q1QJH2"/>
<evidence type="ECO:0000256" key="3">
    <source>
        <dbReference type="SAM" id="MobiDB-lite"/>
    </source>
</evidence>
<feature type="domain" description="Gnk2-homologous" evidence="5">
    <location>
        <begin position="27"/>
        <end position="129"/>
    </location>
</feature>
<dbReference type="PANTHER" id="PTHR32099:SF42">
    <property type="entry name" value="CYSTEINE-RICH RECEPTOR-LIKE PROTEIN KINASE 9-RELATED"/>
    <property type="match status" value="1"/>
</dbReference>
<dbReference type="OrthoDB" id="696781at2759"/>
<reference evidence="6" key="1">
    <citation type="submission" date="2022-04" db="EMBL/GenBank/DDBJ databases">
        <title>Carnegiea gigantea Genome sequencing and assembly v2.</title>
        <authorList>
            <person name="Copetti D."/>
            <person name="Sanderson M.J."/>
            <person name="Burquez A."/>
            <person name="Wojciechowski M.F."/>
        </authorList>
    </citation>
    <scope>NUCLEOTIDE SEQUENCE</scope>
    <source>
        <strain evidence="6">SGP5-SGP5p</strain>
        <tissue evidence="6">Aerial part</tissue>
    </source>
</reference>
<dbReference type="InterPro" id="IPR038408">
    <property type="entry name" value="GNK2_sf"/>
</dbReference>
<sequence>MKKQLIIFSLLSFIQFVSSQHKELQLHFRKGVCLKSDNVASNSTYSKNIVFLFSNLTSLSSTSKFSTFSAGSGRDQVNGLYLCRPDLSPESCHKCISTSANDLLVNCANKKEAIQWYDECMFRYTNRSIFSTEEIEPWTSAFDTFFNVSQPQVFPTLLNRTMQGLIAEAVSPKNNLRFATGHANFTVFEGLYGMVLCTHDITGKECEDCLRTALEGLGNYTANSTYQNNLKTLLEYAAGHASHSLFGNRSVDTGMENVNMIYNCRSDLNLQECHQCIQLSALRIVTQCPVQKEAIFWHQECMLRYSPRTIFSFEDDESFSVWHLSQANVSDPLQYSEVVATTIDGLIEEAAYNQSKRGYAIGEGNVTGLVQGGKVYCYVQCTPDILGSRCERCLRAAFRSMAGCCGTNKQSVQFHYPSCQTGYSAQPFVLGSDPLQVSPPVQPGSSVPPPPPPPRIGN</sequence>
<dbReference type="EMBL" id="JAKOGI010000096">
    <property type="protein sequence ID" value="KAJ8444522.1"/>
    <property type="molecule type" value="Genomic_DNA"/>
</dbReference>
<accession>A0A9Q1QJH2</accession>
<evidence type="ECO:0000313" key="7">
    <source>
        <dbReference type="Proteomes" id="UP001153076"/>
    </source>
</evidence>